<dbReference type="Pfam" id="PF04138">
    <property type="entry name" value="GtrA_DPMS_TM"/>
    <property type="match status" value="1"/>
</dbReference>
<evidence type="ECO:0000313" key="9">
    <source>
        <dbReference type="Proteomes" id="UP000051162"/>
    </source>
</evidence>
<dbReference type="PATRIC" id="fig|1423773.3.peg.763"/>
<dbReference type="RefSeq" id="WP_056943815.1">
    <property type="nucleotide sequence ID" value="NZ_AZDT01000012.1"/>
</dbReference>
<comment type="subcellular location">
    <subcellularLocation>
        <location evidence="1">Membrane</location>
        <topology evidence="1">Multi-pass membrane protein</topology>
    </subcellularLocation>
</comment>
<dbReference type="Gene3D" id="3.90.550.10">
    <property type="entry name" value="Spore Coat Polysaccharide Biosynthesis Protein SpsA, Chain A"/>
    <property type="match status" value="1"/>
</dbReference>
<dbReference type="SUPFAM" id="SSF53448">
    <property type="entry name" value="Nucleotide-diphospho-sugar transferases"/>
    <property type="match status" value="1"/>
</dbReference>
<proteinExistence type="predicted"/>
<dbReference type="EMBL" id="AZDT01000012">
    <property type="protein sequence ID" value="KRK76968.1"/>
    <property type="molecule type" value="Genomic_DNA"/>
</dbReference>
<feature type="transmembrane region" description="Helical" evidence="5">
    <location>
        <begin position="261"/>
        <end position="278"/>
    </location>
</feature>
<feature type="transmembrane region" description="Helical" evidence="5">
    <location>
        <begin position="323"/>
        <end position="349"/>
    </location>
</feature>
<dbReference type="InterPro" id="IPR007267">
    <property type="entry name" value="GtrA_DPMS_TM"/>
</dbReference>
<accession>A0A0R1K1M6</accession>
<feature type="domain" description="GtrA/DPMS transmembrane" evidence="7">
    <location>
        <begin position="232"/>
        <end position="355"/>
    </location>
</feature>
<dbReference type="InterPro" id="IPR029044">
    <property type="entry name" value="Nucleotide-diphossugar_trans"/>
</dbReference>
<gene>
    <name evidence="8" type="ORF">FD30_GL000747</name>
</gene>
<evidence type="ECO:0000256" key="2">
    <source>
        <dbReference type="ARBA" id="ARBA00022692"/>
    </source>
</evidence>
<evidence type="ECO:0000259" key="6">
    <source>
        <dbReference type="Pfam" id="PF00535"/>
    </source>
</evidence>
<keyword evidence="4 5" id="KW-0472">Membrane</keyword>
<dbReference type="Pfam" id="PF00535">
    <property type="entry name" value="Glycos_transf_2"/>
    <property type="match status" value="1"/>
</dbReference>
<comment type="caution">
    <text evidence="8">The sequence shown here is derived from an EMBL/GenBank/DDBJ whole genome shotgun (WGS) entry which is preliminary data.</text>
</comment>
<dbReference type="InterPro" id="IPR001173">
    <property type="entry name" value="Glyco_trans_2-like"/>
</dbReference>
<feature type="transmembrane region" description="Helical" evidence="5">
    <location>
        <begin position="230"/>
        <end position="255"/>
    </location>
</feature>
<dbReference type="AlphaFoldDB" id="A0A0R1K1M6"/>
<sequence>MLNFGILIPALDPDAQLVQLVRQLLAQQPALASVVVVDDGSDAKHQPIFEQLQRLDDSRLRLLRHAQNQGKGAALKTGFRYYLQQTDLPELAGIATMDADGQHTVAALEKCLHLATQRPDDLIIGARQFTGDIPWRSRFGNILTDNLVRVLTHQTISDTQTGLRVIPWTYLTTALTFPGERFEFEFDMLLEAKKHHVTISEQPIPTIYLDGNASSHFRVVRDSLAIYARFFKFAASGLASFVIDIGLFSLFMLLLGQQQSLAVIMGATILARLASAVVNYQINRHVVFENAGERTLWKYGLLLVLQTLASGYLTHGLTELLSLVWQSALTPTVAKLVGDFCLFLLSYYLQKNFIFKRRSHVK</sequence>
<dbReference type="PANTHER" id="PTHR10859:SF114">
    <property type="entry name" value="DOLICHOL-PHOSPHATE MANNOSYLTRANSFERASE"/>
    <property type="match status" value="1"/>
</dbReference>
<dbReference type="GO" id="GO:0006487">
    <property type="term" value="P:protein N-linked glycosylation"/>
    <property type="evidence" value="ECO:0007669"/>
    <property type="project" value="TreeGrafter"/>
</dbReference>
<dbReference type="PANTHER" id="PTHR10859">
    <property type="entry name" value="GLYCOSYL TRANSFERASE"/>
    <property type="match status" value="1"/>
</dbReference>
<dbReference type="GO" id="GO:0016740">
    <property type="term" value="F:transferase activity"/>
    <property type="evidence" value="ECO:0007669"/>
    <property type="project" value="UniProtKB-KW"/>
</dbReference>
<dbReference type="OrthoDB" id="9810303at2"/>
<evidence type="ECO:0000259" key="7">
    <source>
        <dbReference type="Pfam" id="PF04138"/>
    </source>
</evidence>
<keyword evidence="8" id="KW-0808">Transferase</keyword>
<evidence type="ECO:0000256" key="3">
    <source>
        <dbReference type="ARBA" id="ARBA00022989"/>
    </source>
</evidence>
<keyword evidence="9" id="KW-1185">Reference proteome</keyword>
<feature type="transmembrane region" description="Helical" evidence="5">
    <location>
        <begin position="299"/>
        <end position="317"/>
    </location>
</feature>
<protein>
    <submittedName>
        <fullName evidence="8">Glycosyltransferase</fullName>
    </submittedName>
</protein>
<evidence type="ECO:0000256" key="5">
    <source>
        <dbReference type="SAM" id="Phobius"/>
    </source>
</evidence>
<dbReference type="Proteomes" id="UP000051162">
    <property type="component" value="Unassembled WGS sequence"/>
</dbReference>
<keyword evidence="3 5" id="KW-1133">Transmembrane helix</keyword>
<dbReference type="GeneID" id="84782611"/>
<organism evidence="8 9">
    <name type="scientific">Levilactobacillus namurensis DSM 19117</name>
    <dbReference type="NCBI Taxonomy" id="1423773"/>
    <lineage>
        <taxon>Bacteria</taxon>
        <taxon>Bacillati</taxon>
        <taxon>Bacillota</taxon>
        <taxon>Bacilli</taxon>
        <taxon>Lactobacillales</taxon>
        <taxon>Lactobacillaceae</taxon>
        <taxon>Levilactobacillus</taxon>
    </lineage>
</organism>
<dbReference type="GO" id="GO:0000271">
    <property type="term" value="P:polysaccharide biosynthetic process"/>
    <property type="evidence" value="ECO:0007669"/>
    <property type="project" value="InterPro"/>
</dbReference>
<feature type="domain" description="Glycosyltransferase 2-like" evidence="6">
    <location>
        <begin position="6"/>
        <end position="138"/>
    </location>
</feature>
<name>A0A0R1K1M6_9LACO</name>
<dbReference type="CDD" id="cd04179">
    <property type="entry name" value="DPM_DPG-synthase_like"/>
    <property type="match status" value="1"/>
</dbReference>
<evidence type="ECO:0000313" key="8">
    <source>
        <dbReference type="EMBL" id="KRK76968.1"/>
    </source>
</evidence>
<reference evidence="8 9" key="1">
    <citation type="journal article" date="2015" name="Genome Announc.">
        <title>Expanding the biotechnology potential of lactobacilli through comparative genomics of 213 strains and associated genera.</title>
        <authorList>
            <person name="Sun Z."/>
            <person name="Harris H.M."/>
            <person name="McCann A."/>
            <person name="Guo C."/>
            <person name="Argimon S."/>
            <person name="Zhang W."/>
            <person name="Yang X."/>
            <person name="Jeffery I.B."/>
            <person name="Cooney J.C."/>
            <person name="Kagawa T.F."/>
            <person name="Liu W."/>
            <person name="Song Y."/>
            <person name="Salvetti E."/>
            <person name="Wrobel A."/>
            <person name="Rasinkangas P."/>
            <person name="Parkhill J."/>
            <person name="Rea M.C."/>
            <person name="O'Sullivan O."/>
            <person name="Ritari J."/>
            <person name="Douillard F.P."/>
            <person name="Paul Ross R."/>
            <person name="Yang R."/>
            <person name="Briner A.E."/>
            <person name="Felis G.E."/>
            <person name="de Vos W.M."/>
            <person name="Barrangou R."/>
            <person name="Klaenhammer T.R."/>
            <person name="Caufield P.W."/>
            <person name="Cui Y."/>
            <person name="Zhang H."/>
            <person name="O'Toole P.W."/>
        </authorList>
    </citation>
    <scope>NUCLEOTIDE SEQUENCE [LARGE SCALE GENOMIC DNA]</scope>
    <source>
        <strain evidence="8 9">DSM 19117</strain>
    </source>
</reference>
<keyword evidence="2 5" id="KW-0812">Transmembrane</keyword>
<dbReference type="GO" id="GO:0016020">
    <property type="term" value="C:membrane"/>
    <property type="evidence" value="ECO:0007669"/>
    <property type="project" value="UniProtKB-SubCell"/>
</dbReference>
<dbReference type="STRING" id="1423773.FD30_GL000747"/>
<evidence type="ECO:0000256" key="1">
    <source>
        <dbReference type="ARBA" id="ARBA00004141"/>
    </source>
</evidence>
<evidence type="ECO:0000256" key="4">
    <source>
        <dbReference type="ARBA" id="ARBA00023136"/>
    </source>
</evidence>